<evidence type="ECO:0000256" key="8">
    <source>
        <dbReference type="ARBA" id="ARBA00023136"/>
    </source>
</evidence>
<dbReference type="EMBL" id="HACA01029511">
    <property type="protein sequence ID" value="CDW46872.1"/>
    <property type="molecule type" value="Transcribed_RNA"/>
</dbReference>
<evidence type="ECO:0000256" key="12">
    <source>
        <dbReference type="ARBA" id="ARBA00023303"/>
    </source>
</evidence>
<name>A0A0K2V9Q3_LEPSM</name>
<proteinExistence type="inferred from homology"/>
<dbReference type="PANTHER" id="PTHR12424:SF8">
    <property type="entry name" value="PROTEIN TWEETY"/>
    <property type="match status" value="1"/>
</dbReference>
<dbReference type="AlphaFoldDB" id="A0A0K2V9Q3"/>
<comment type="caution">
    <text evidence="13">Lacks conserved residue(s) required for the propagation of feature annotation.</text>
</comment>
<evidence type="ECO:0000256" key="5">
    <source>
        <dbReference type="ARBA" id="ARBA00022692"/>
    </source>
</evidence>
<protein>
    <recommendedName>
        <fullName evidence="13">Protein tweety homolog</fullName>
    </recommendedName>
</protein>
<comment type="subcellular location">
    <subcellularLocation>
        <location evidence="1">Cell membrane</location>
        <topology evidence="1">Multi-pass membrane protein</topology>
    </subcellularLocation>
</comment>
<dbReference type="PANTHER" id="PTHR12424">
    <property type="entry name" value="TWEETY-RELATED"/>
    <property type="match status" value="1"/>
</dbReference>
<keyword evidence="10" id="KW-0325">Glycoprotein</keyword>
<reference evidence="14" key="1">
    <citation type="submission" date="2014-05" db="EMBL/GenBank/DDBJ databases">
        <authorList>
            <person name="Chronopoulou M."/>
        </authorList>
    </citation>
    <scope>NUCLEOTIDE SEQUENCE</scope>
    <source>
        <tissue evidence="14">Whole organism</tissue>
    </source>
</reference>
<sequence>MSLIESSSQVQTAYEPTIWAKVFHSVPHVNITGHEVDGRFNPESDVYLESLGILGSLPAGWLIGTLLLLLMYLLTRCCDRTKGIRSALDGKKRKSRPIRCCLSFFALGCCTTLTLGFFGNHLLHKGVIELEKATKNINTIISHSQEIAHKYLLVLTDDLNDNLSHLFDGPFRKSTPQSKNEHSNLMNNADLVFYNISEAQKAMKQIQFAIHHHENPIDFKYATRWPRILEVYRWPATMALQGLFTLFCLLLFVGAIIHSRCILILFSVLGLFSIILLWLLSSVYITISVATADFCYEPTPWVMHAIEDKVPREISAYYLQCSNDQIHPFQHLIVIIYTQAYLF</sequence>
<feature type="transmembrane region" description="Helical" evidence="13">
    <location>
        <begin position="263"/>
        <end position="285"/>
    </location>
</feature>
<dbReference type="GO" id="GO:0005886">
    <property type="term" value="C:plasma membrane"/>
    <property type="evidence" value="ECO:0007669"/>
    <property type="project" value="UniProtKB-SubCell"/>
</dbReference>
<keyword evidence="4" id="KW-1003">Cell membrane</keyword>
<comment type="function">
    <text evidence="13">Probable chloride channel.</text>
</comment>
<keyword evidence="11 13" id="KW-0868">Chloride</keyword>
<dbReference type="OrthoDB" id="187568at2759"/>
<evidence type="ECO:0000256" key="4">
    <source>
        <dbReference type="ARBA" id="ARBA00022475"/>
    </source>
</evidence>
<evidence type="ECO:0000256" key="9">
    <source>
        <dbReference type="ARBA" id="ARBA00023173"/>
    </source>
</evidence>
<feature type="transmembrane region" description="Helical" evidence="13">
    <location>
        <begin position="234"/>
        <end position="256"/>
    </location>
</feature>
<evidence type="ECO:0000256" key="11">
    <source>
        <dbReference type="ARBA" id="ARBA00023214"/>
    </source>
</evidence>
<evidence type="ECO:0000256" key="2">
    <source>
        <dbReference type="ARBA" id="ARBA00009849"/>
    </source>
</evidence>
<dbReference type="InterPro" id="IPR006990">
    <property type="entry name" value="Tweety"/>
</dbReference>
<feature type="transmembrane region" description="Helical" evidence="13">
    <location>
        <begin position="96"/>
        <end position="118"/>
    </location>
</feature>
<evidence type="ECO:0000256" key="13">
    <source>
        <dbReference type="RuleBase" id="RU361114"/>
    </source>
</evidence>
<keyword evidence="8 13" id="KW-0472">Membrane</keyword>
<dbReference type="GO" id="GO:0072320">
    <property type="term" value="F:volume-sensitive chloride channel activity"/>
    <property type="evidence" value="ECO:0007669"/>
    <property type="project" value="TreeGrafter"/>
</dbReference>
<evidence type="ECO:0000256" key="10">
    <source>
        <dbReference type="ARBA" id="ARBA00023180"/>
    </source>
</evidence>
<evidence type="ECO:0000256" key="7">
    <source>
        <dbReference type="ARBA" id="ARBA00023065"/>
    </source>
</evidence>
<keyword evidence="12 13" id="KW-0407">Ion channel</keyword>
<keyword evidence="3 13" id="KW-0813">Transport</keyword>
<evidence type="ECO:0000313" key="14">
    <source>
        <dbReference type="EMBL" id="CDW46872.1"/>
    </source>
</evidence>
<evidence type="ECO:0000256" key="3">
    <source>
        <dbReference type="ARBA" id="ARBA00022448"/>
    </source>
</evidence>
<keyword evidence="6 13" id="KW-1133">Transmembrane helix</keyword>
<evidence type="ECO:0000256" key="1">
    <source>
        <dbReference type="ARBA" id="ARBA00004651"/>
    </source>
</evidence>
<accession>A0A0K2V9Q3</accession>
<organism evidence="14">
    <name type="scientific">Lepeophtheirus salmonis</name>
    <name type="common">Salmon louse</name>
    <name type="synonym">Caligus salmonis</name>
    <dbReference type="NCBI Taxonomy" id="72036"/>
    <lineage>
        <taxon>Eukaryota</taxon>
        <taxon>Metazoa</taxon>
        <taxon>Ecdysozoa</taxon>
        <taxon>Arthropoda</taxon>
        <taxon>Crustacea</taxon>
        <taxon>Multicrustacea</taxon>
        <taxon>Hexanauplia</taxon>
        <taxon>Copepoda</taxon>
        <taxon>Siphonostomatoida</taxon>
        <taxon>Caligidae</taxon>
        <taxon>Lepeophtheirus</taxon>
    </lineage>
</organism>
<comment type="similarity">
    <text evidence="2 13">Belongs to the tweety family.</text>
</comment>
<keyword evidence="9 13" id="KW-0869">Chloride channel</keyword>
<dbReference type="GO" id="GO:0034707">
    <property type="term" value="C:chloride channel complex"/>
    <property type="evidence" value="ECO:0007669"/>
    <property type="project" value="UniProtKB-UniRule"/>
</dbReference>
<dbReference type="GO" id="GO:0005229">
    <property type="term" value="F:intracellularly calcium-gated chloride channel activity"/>
    <property type="evidence" value="ECO:0007669"/>
    <property type="project" value="TreeGrafter"/>
</dbReference>
<evidence type="ECO:0000256" key="6">
    <source>
        <dbReference type="ARBA" id="ARBA00022989"/>
    </source>
</evidence>
<keyword evidence="5 13" id="KW-0812">Transmembrane</keyword>
<feature type="transmembrane region" description="Helical" evidence="13">
    <location>
        <begin position="51"/>
        <end position="75"/>
    </location>
</feature>
<keyword evidence="7 13" id="KW-0406">Ion transport</keyword>
<dbReference type="Pfam" id="PF04906">
    <property type="entry name" value="Tweety"/>
    <property type="match status" value="1"/>
</dbReference>